<dbReference type="GO" id="GO:0046872">
    <property type="term" value="F:metal ion binding"/>
    <property type="evidence" value="ECO:0007669"/>
    <property type="project" value="UniProtKB-KW"/>
</dbReference>
<comment type="similarity">
    <text evidence="8">Belongs to the uracil-DNA glycosylase (UDG) superfamily. Type 5 (UDGb) family.</text>
</comment>
<proteinExistence type="inferred from homology"/>
<dbReference type="InterPro" id="IPR051536">
    <property type="entry name" value="UDG_Type-4/5"/>
</dbReference>
<evidence type="ECO:0000256" key="9">
    <source>
        <dbReference type="ARBA" id="ARBA00023887"/>
    </source>
</evidence>
<dbReference type="RefSeq" id="WP_134108132.1">
    <property type="nucleotide sequence ID" value="NZ_SODP01000003.1"/>
</dbReference>
<evidence type="ECO:0000256" key="8">
    <source>
        <dbReference type="ARBA" id="ARBA00023779"/>
    </source>
</evidence>
<dbReference type="PANTHER" id="PTHR33693">
    <property type="entry name" value="TYPE-5 URACIL-DNA GLYCOSYLASE"/>
    <property type="match status" value="1"/>
</dbReference>
<evidence type="ECO:0000256" key="2">
    <source>
        <dbReference type="ARBA" id="ARBA00022723"/>
    </source>
</evidence>
<dbReference type="GO" id="GO:0033958">
    <property type="term" value="F:DNA-deoxyinosine glycosylase activity"/>
    <property type="evidence" value="ECO:0007669"/>
    <property type="project" value="InterPro"/>
</dbReference>
<keyword evidence="5" id="KW-0408">Iron</keyword>
<dbReference type="SMART" id="SM00987">
    <property type="entry name" value="UreE_C"/>
    <property type="match status" value="1"/>
</dbReference>
<dbReference type="SUPFAM" id="SSF52141">
    <property type="entry name" value="Uracil-DNA glycosylase-like"/>
    <property type="match status" value="1"/>
</dbReference>
<evidence type="ECO:0000256" key="1">
    <source>
        <dbReference type="ARBA" id="ARBA00022485"/>
    </source>
</evidence>
<protein>
    <recommendedName>
        <fullName evidence="9">Type-5 uracil-DNA glycosylase</fullName>
    </recommendedName>
</protein>
<dbReference type="EMBL" id="SODP01000003">
    <property type="protein sequence ID" value="TDW66296.1"/>
    <property type="molecule type" value="Genomic_DNA"/>
</dbReference>
<dbReference type="AlphaFoldDB" id="A0A4R8BXM0"/>
<name>A0A4R8BXM0_9ACTN</name>
<evidence type="ECO:0000313" key="12">
    <source>
        <dbReference type="EMBL" id="TDW66296.1"/>
    </source>
</evidence>
<keyword evidence="13" id="KW-1185">Reference proteome</keyword>
<organism evidence="12 13">
    <name type="scientific">Kribbella pratensis</name>
    <dbReference type="NCBI Taxonomy" id="2512112"/>
    <lineage>
        <taxon>Bacteria</taxon>
        <taxon>Bacillati</taxon>
        <taxon>Actinomycetota</taxon>
        <taxon>Actinomycetes</taxon>
        <taxon>Propionibacteriales</taxon>
        <taxon>Kribbellaceae</taxon>
        <taxon>Kribbella</taxon>
    </lineage>
</organism>
<accession>A0A4R8BXM0</accession>
<dbReference type="InterPro" id="IPR044147">
    <property type="entry name" value="UdgB-like"/>
</dbReference>
<keyword evidence="1" id="KW-0004">4Fe-4S</keyword>
<evidence type="ECO:0000256" key="5">
    <source>
        <dbReference type="ARBA" id="ARBA00023004"/>
    </source>
</evidence>
<dbReference type="InterPro" id="IPR036895">
    <property type="entry name" value="Uracil-DNA_glycosylase-like_sf"/>
</dbReference>
<dbReference type="SMART" id="SM00986">
    <property type="entry name" value="UDG"/>
    <property type="match status" value="1"/>
</dbReference>
<evidence type="ECO:0000256" key="6">
    <source>
        <dbReference type="ARBA" id="ARBA00023014"/>
    </source>
</evidence>
<keyword evidence="7" id="KW-0234">DNA repair</keyword>
<evidence type="ECO:0000256" key="10">
    <source>
        <dbReference type="SAM" id="MobiDB-lite"/>
    </source>
</evidence>
<dbReference type="InterPro" id="IPR005122">
    <property type="entry name" value="Uracil-DNA_glycosylase-like"/>
</dbReference>
<dbReference type="PANTHER" id="PTHR33693:SF3">
    <property type="entry name" value="TYPE-5 URACIL-DNA GLYCOSYLASE"/>
    <property type="match status" value="1"/>
</dbReference>
<dbReference type="GO" id="GO:0051539">
    <property type="term" value="F:4 iron, 4 sulfur cluster binding"/>
    <property type="evidence" value="ECO:0007669"/>
    <property type="project" value="UniProtKB-KW"/>
</dbReference>
<dbReference type="Gene3D" id="3.40.470.10">
    <property type="entry name" value="Uracil-DNA glycosylase-like domain"/>
    <property type="match status" value="1"/>
</dbReference>
<evidence type="ECO:0000256" key="3">
    <source>
        <dbReference type="ARBA" id="ARBA00022763"/>
    </source>
</evidence>
<keyword evidence="6" id="KW-0411">Iron-sulfur</keyword>
<evidence type="ECO:0000256" key="4">
    <source>
        <dbReference type="ARBA" id="ARBA00022801"/>
    </source>
</evidence>
<reference evidence="12 13" key="1">
    <citation type="submission" date="2019-03" db="EMBL/GenBank/DDBJ databases">
        <title>Genomic Encyclopedia of Type Strains, Phase III (KMG-III): the genomes of soil and plant-associated and newly described type strains.</title>
        <authorList>
            <person name="Whitman W."/>
        </authorList>
    </citation>
    <scope>NUCLEOTIDE SEQUENCE [LARGE SCALE GENOMIC DNA]</scope>
    <source>
        <strain evidence="12 13">VKM Ac-2573</strain>
    </source>
</reference>
<dbReference type="CDD" id="cd10031">
    <property type="entry name" value="UDG-F5_TTUDGB_like"/>
    <property type="match status" value="1"/>
</dbReference>
<dbReference type="GO" id="GO:0004844">
    <property type="term" value="F:uracil DNA N-glycosylase activity"/>
    <property type="evidence" value="ECO:0007669"/>
    <property type="project" value="InterPro"/>
</dbReference>
<keyword evidence="3" id="KW-0227">DNA damage</keyword>
<gene>
    <name evidence="12" type="ORF">EV653_6321</name>
</gene>
<evidence type="ECO:0000256" key="7">
    <source>
        <dbReference type="ARBA" id="ARBA00023204"/>
    </source>
</evidence>
<comment type="caution">
    <text evidence="12">The sequence shown here is derived from an EMBL/GenBank/DDBJ whole genome shotgun (WGS) entry which is preliminary data.</text>
</comment>
<feature type="region of interest" description="Disordered" evidence="10">
    <location>
        <begin position="1"/>
        <end position="25"/>
    </location>
</feature>
<evidence type="ECO:0000313" key="13">
    <source>
        <dbReference type="Proteomes" id="UP000295146"/>
    </source>
</evidence>
<keyword evidence="4" id="KW-0378">Hydrolase</keyword>
<dbReference type="OrthoDB" id="9787663at2"/>
<evidence type="ECO:0000259" key="11">
    <source>
        <dbReference type="SMART" id="SM00986"/>
    </source>
</evidence>
<feature type="domain" description="Uracil-DNA glycosylase-like" evidence="11">
    <location>
        <begin position="91"/>
        <end position="267"/>
    </location>
</feature>
<dbReference type="GO" id="GO:0006284">
    <property type="term" value="P:base-excision repair"/>
    <property type="evidence" value="ECO:0007669"/>
    <property type="project" value="InterPro"/>
</dbReference>
<keyword evidence="2" id="KW-0479">Metal-binding</keyword>
<dbReference type="Proteomes" id="UP000295146">
    <property type="component" value="Unassembled WGS sequence"/>
</dbReference>
<dbReference type="Pfam" id="PF03167">
    <property type="entry name" value="UDG"/>
    <property type="match status" value="1"/>
</dbReference>
<sequence>MKLPHPLTGQLFDSPVPPGTGWPEDPAVRRTPVAHDPAEVVRLAATDDLHELEARVSVCRACPRLVEWREDVAVGKRKSFADQPYWGRPIPGWGDPAPRILIAGLAPAANGGNRTGRVFTGDRSGDWLFASLYRVGLANQPTSEHAGDGLRLTGARMIAAVRCAPPANKPTPEERDNCAPWFRRELELSLATTRAIVCLGKFGYDALLNGLASLGATVPRPRPKFGHAVEHQIPTPQGEITVLGCFHPSQQNTFTGKLTEPMLDAVLIRAKWLAGLSTEPQE</sequence>